<dbReference type="RefSeq" id="XP_043008651.1">
    <property type="nucleotide sequence ID" value="XM_043153367.1"/>
</dbReference>
<evidence type="ECO:0000256" key="1">
    <source>
        <dbReference type="SAM" id="MobiDB-lite"/>
    </source>
</evidence>
<name>A0A9P7RZU6_9AGAR</name>
<accession>A0A9P7RZU6</accession>
<dbReference type="GO" id="GO:0005886">
    <property type="term" value="C:plasma membrane"/>
    <property type="evidence" value="ECO:0007669"/>
    <property type="project" value="TreeGrafter"/>
</dbReference>
<feature type="region of interest" description="Disordered" evidence="1">
    <location>
        <begin position="734"/>
        <end position="873"/>
    </location>
</feature>
<comment type="caution">
    <text evidence="4">The sequence shown here is derived from an EMBL/GenBank/DDBJ whole genome shotgun (WGS) entry which is preliminary data.</text>
</comment>
<feature type="compositionally biased region" description="Polar residues" evidence="1">
    <location>
        <begin position="1157"/>
        <end position="1181"/>
    </location>
</feature>
<feature type="compositionally biased region" description="Low complexity" evidence="1">
    <location>
        <begin position="952"/>
        <end position="963"/>
    </location>
</feature>
<dbReference type="GeneID" id="66077626"/>
<feature type="region of interest" description="Disordered" evidence="1">
    <location>
        <begin position="1062"/>
        <end position="1273"/>
    </location>
</feature>
<feature type="compositionally biased region" description="Polar residues" evidence="1">
    <location>
        <begin position="1000"/>
        <end position="1016"/>
    </location>
</feature>
<dbReference type="PANTHER" id="PTHR11216:SF170">
    <property type="entry name" value="DYNAMIN ASSOCIATED PROTEIN 160, ISOFORM D"/>
    <property type="match status" value="1"/>
</dbReference>
<dbReference type="PANTHER" id="PTHR11216">
    <property type="entry name" value="EH DOMAIN"/>
    <property type="match status" value="1"/>
</dbReference>
<feature type="domain" description="EH" evidence="3">
    <location>
        <begin position="131"/>
        <end position="221"/>
    </location>
</feature>
<sequence>MSMSFSPTPAETALVGQIFAQADTSKLGILQGDDAVRIFGGAKVPPTVLGEIWNIADDDQNGWLSRKGTAVALRLIGWAQKGEKVTKELVHKPGPIPVVEGLSSVSVHHTGMSIPKSPPPGTGLPSITQADKTKFHNMFLKAGPVNGLLSADQARDIFVKSKLPNDTLLRIWNLADTQDRGTLDATDFALGMYFIQALMHKAITNLPESLPPGLYQQAQLPIASLSQNLTGTRSPNQSSFPQNRVPVQPQYTGQAASILQPQSTGMAVQQQSTGMLQAPNASLSAPKRIPPTLPARPSASQVGNGAFGGAGSLSSNWDVTAEEKANADRYFVTLDSTKQGFIEGDVAVPFMLESKLPDDVLAHIWDLSDLHNNGRLTRDCFAVAMHLIQKKLGGGELPTTVPQSLIPPAMRATGSYPFSPPSTGPPPSRAPAQMAPEPTKDLFSFDDSPPASATSNGPFDVSIQATGSQPSAFSSPAPPATFSDPFGSSSGRDLLSDDDGSESTPALHDRSAEVGNAQNQLNSTNRSLETVKAERTNVDDALANQAVQLSSLQTQLSVAKAAYETETKALAALKERHTTQSAEIQKARQELITAESDLSALRVEKVEIEGAFMRDKEEARELHRKMVEASKDAETLRAETEKAKKDAKQQKGLLAIAKKQLSSKEADRAKAEKELEETNAEVAAARKEREEAEAELEKYISSPPVVGSPVDTSASLLPERAASADSLAFAAAQPLPTTPEPLSPSGITTKSTNPFERLAMSGSPRPQSPFLPFANAAINTPPIGESKPAEEPAEKTNGDISDDDPFGFLRMNDTAVESPPQPLSGTETPKGVPPTSLVISPVASDSVSPPTTANELFSTPPSTAPLPAESSPLRQTTLDAVSKFPDIDGFVPVATSITEGKKAAEPSETDLGSSLKELEVEDSDSDSEEEDEVPLATLQKRMSADIDTIAGSKSKATSPPSASFDDIFDTESTPAASPTSVQKTDAFGLPIKENGDTSDLFGSQTQPGSTVSQVPSTTEAGVNAFDEAMGKLSPTSPSVPAQFSSFDAAFEDNFDFVAAGGTSFTSTPTANGHATSTGDSFDNLFVSQSASGPPTASAPQVPPTSLAPSTPPRPSNNQPTTGPSFDEVFSGFGSSPSLTLDGSNSRAPDMISAAKPATQNTEMSRNPTIETTSSPRSSDLGSTSPPPRQKSPPPRTASPKPPRQRPSTGSSIRDGHEKPDKKEPPPTRTSKLSIRLPFGRKKKNQEAPPIPPPSQMLTPPQEEPREDTPAADDDVEAVKQLTDMGFSRSQAVEALEKYGYDIPRALNSLLGQA</sequence>
<feature type="compositionally biased region" description="Pro residues" evidence="1">
    <location>
        <begin position="1184"/>
        <end position="1201"/>
    </location>
</feature>
<reference evidence="4" key="1">
    <citation type="journal article" date="2021" name="Genome Biol. Evol.">
        <title>The assembled and annotated genome of the fairy-ring fungus Marasmius oreades.</title>
        <authorList>
            <person name="Hiltunen M."/>
            <person name="Ament-Velasquez S.L."/>
            <person name="Johannesson H."/>
        </authorList>
    </citation>
    <scope>NUCLEOTIDE SEQUENCE</scope>
    <source>
        <strain evidence="4">03SP1</strain>
    </source>
</reference>
<dbReference type="Gene3D" id="1.10.8.10">
    <property type="entry name" value="DNA helicase RuvA subunit, C-terminal domain"/>
    <property type="match status" value="1"/>
</dbReference>
<dbReference type="Pfam" id="PF00627">
    <property type="entry name" value="UBA"/>
    <property type="match status" value="1"/>
</dbReference>
<feature type="region of interest" description="Disordered" evidence="1">
    <location>
        <begin position="897"/>
        <end position="1016"/>
    </location>
</feature>
<dbReference type="PROSITE" id="PS50030">
    <property type="entry name" value="UBA"/>
    <property type="match status" value="1"/>
</dbReference>
<dbReference type="GO" id="GO:0016197">
    <property type="term" value="P:endosomal transport"/>
    <property type="evidence" value="ECO:0007669"/>
    <property type="project" value="TreeGrafter"/>
</dbReference>
<feature type="compositionally biased region" description="Polar residues" evidence="1">
    <location>
        <begin position="451"/>
        <end position="467"/>
    </location>
</feature>
<feature type="domain" description="EH" evidence="3">
    <location>
        <begin position="323"/>
        <end position="412"/>
    </location>
</feature>
<dbReference type="SMART" id="SM00027">
    <property type="entry name" value="EH"/>
    <property type="match status" value="3"/>
</dbReference>
<feature type="compositionally biased region" description="Basic and acidic residues" evidence="1">
    <location>
        <begin position="787"/>
        <end position="797"/>
    </location>
</feature>
<evidence type="ECO:0000259" key="3">
    <source>
        <dbReference type="PROSITE" id="PS50031"/>
    </source>
</evidence>
<feature type="compositionally biased region" description="Polar residues" evidence="1">
    <location>
        <begin position="516"/>
        <end position="526"/>
    </location>
</feature>
<feature type="compositionally biased region" description="Basic and acidic residues" evidence="1">
    <location>
        <begin position="1213"/>
        <end position="1225"/>
    </location>
</feature>
<dbReference type="InterPro" id="IPR011992">
    <property type="entry name" value="EF-hand-dom_pair"/>
</dbReference>
<evidence type="ECO:0000313" key="5">
    <source>
        <dbReference type="Proteomes" id="UP001049176"/>
    </source>
</evidence>
<feature type="compositionally biased region" description="Pro residues" evidence="1">
    <location>
        <begin position="418"/>
        <end position="429"/>
    </location>
</feature>
<dbReference type="CDD" id="cd00052">
    <property type="entry name" value="EH"/>
    <property type="match status" value="3"/>
</dbReference>
<dbReference type="GO" id="GO:0005737">
    <property type="term" value="C:cytoplasm"/>
    <property type="evidence" value="ECO:0007669"/>
    <property type="project" value="TreeGrafter"/>
</dbReference>
<evidence type="ECO:0000313" key="4">
    <source>
        <dbReference type="EMBL" id="KAG7092181.1"/>
    </source>
</evidence>
<feature type="compositionally biased region" description="Polar residues" evidence="1">
    <location>
        <begin position="1062"/>
        <end position="1098"/>
    </location>
</feature>
<feature type="domain" description="UBA" evidence="2">
    <location>
        <begin position="1270"/>
        <end position="1312"/>
    </location>
</feature>
<proteinExistence type="predicted"/>
<dbReference type="InterPro" id="IPR015940">
    <property type="entry name" value="UBA"/>
</dbReference>
<dbReference type="InterPro" id="IPR009060">
    <property type="entry name" value="UBA-like_sf"/>
</dbReference>
<organism evidence="4 5">
    <name type="scientific">Marasmius oreades</name>
    <name type="common">fairy-ring Marasmius</name>
    <dbReference type="NCBI Taxonomy" id="181124"/>
    <lineage>
        <taxon>Eukaryota</taxon>
        <taxon>Fungi</taxon>
        <taxon>Dikarya</taxon>
        <taxon>Basidiomycota</taxon>
        <taxon>Agaricomycotina</taxon>
        <taxon>Agaricomycetes</taxon>
        <taxon>Agaricomycetidae</taxon>
        <taxon>Agaricales</taxon>
        <taxon>Marasmiineae</taxon>
        <taxon>Marasmiaceae</taxon>
        <taxon>Marasmius</taxon>
    </lineage>
</organism>
<feature type="region of interest" description="Disordered" evidence="1">
    <location>
        <begin position="659"/>
        <end position="689"/>
    </location>
</feature>
<dbReference type="PROSITE" id="PS50031">
    <property type="entry name" value="EH"/>
    <property type="match status" value="3"/>
</dbReference>
<feature type="compositionally biased region" description="Polar residues" evidence="1">
    <location>
        <begin position="1132"/>
        <end position="1146"/>
    </location>
</feature>
<dbReference type="KEGG" id="more:E1B28_008550"/>
<protein>
    <submittedName>
        <fullName evidence="4">Uncharacterized protein</fullName>
    </submittedName>
</protein>
<dbReference type="SMART" id="SM00165">
    <property type="entry name" value="UBA"/>
    <property type="match status" value="1"/>
</dbReference>
<feature type="region of interest" description="Disordered" evidence="1">
    <location>
        <begin position="396"/>
        <end position="526"/>
    </location>
</feature>
<dbReference type="EMBL" id="CM032185">
    <property type="protein sequence ID" value="KAG7092181.1"/>
    <property type="molecule type" value="Genomic_DNA"/>
</dbReference>
<dbReference type="SUPFAM" id="SSF46934">
    <property type="entry name" value="UBA-like"/>
    <property type="match status" value="1"/>
</dbReference>
<feature type="compositionally biased region" description="Acidic residues" evidence="1">
    <location>
        <begin position="919"/>
        <end position="933"/>
    </location>
</feature>
<keyword evidence="5" id="KW-1185">Reference proteome</keyword>
<dbReference type="Proteomes" id="UP001049176">
    <property type="component" value="Chromosome 5"/>
</dbReference>
<dbReference type="Pfam" id="PF12763">
    <property type="entry name" value="EH"/>
    <property type="match status" value="3"/>
</dbReference>
<evidence type="ECO:0000259" key="2">
    <source>
        <dbReference type="PROSITE" id="PS50030"/>
    </source>
</evidence>
<dbReference type="Gene3D" id="1.10.238.10">
    <property type="entry name" value="EF-hand"/>
    <property type="match status" value="3"/>
</dbReference>
<feature type="compositionally biased region" description="Polar residues" evidence="1">
    <location>
        <begin position="843"/>
        <end position="861"/>
    </location>
</feature>
<feature type="compositionally biased region" description="Low complexity" evidence="1">
    <location>
        <begin position="468"/>
        <end position="493"/>
    </location>
</feature>
<dbReference type="OrthoDB" id="524326at2759"/>
<dbReference type="GO" id="GO:0006897">
    <property type="term" value="P:endocytosis"/>
    <property type="evidence" value="ECO:0007669"/>
    <property type="project" value="TreeGrafter"/>
</dbReference>
<feature type="compositionally biased region" description="Basic and acidic residues" evidence="1">
    <location>
        <begin position="662"/>
        <end position="673"/>
    </location>
</feature>
<gene>
    <name evidence="4" type="ORF">E1B28_008550</name>
</gene>
<feature type="domain" description="EH" evidence="3">
    <location>
        <begin position="11"/>
        <end position="97"/>
    </location>
</feature>
<dbReference type="SUPFAM" id="SSF47473">
    <property type="entry name" value="EF-hand"/>
    <property type="match status" value="3"/>
</dbReference>
<dbReference type="InterPro" id="IPR000261">
    <property type="entry name" value="EH_dom"/>
</dbReference>
<feature type="compositionally biased region" description="Polar residues" evidence="1">
    <location>
        <begin position="970"/>
        <end position="983"/>
    </location>
</feature>